<dbReference type="EMBL" id="GGYP01001164">
    <property type="protein sequence ID" value="MDE45935.1"/>
    <property type="molecule type" value="Transcribed_RNA"/>
</dbReference>
<dbReference type="InterPro" id="IPR002350">
    <property type="entry name" value="Kazal_dom"/>
</dbReference>
<feature type="signal peptide" evidence="4">
    <location>
        <begin position="1"/>
        <end position="20"/>
    </location>
</feature>
<dbReference type="Gene3D" id="3.30.60.30">
    <property type="match status" value="1"/>
</dbReference>
<sequence length="108" mass="11961">MKQFIFLLVGVVLLATVASASPLSSSDEEDDPCRAVRCGYGATCVPRGTSFICKCKDCSDDVTEEDYVCGQDGVNYKSKCHLEKHNCEKRHTVVIESYGKCPTHEYKD</sequence>
<dbReference type="InterPro" id="IPR036058">
    <property type="entry name" value="Kazal_dom_sf"/>
</dbReference>
<protein>
    <submittedName>
        <fullName evidence="6">Agrin</fullName>
    </submittedName>
</protein>
<organism evidence="6">
    <name type="scientific">Aceria tosichella</name>
    <name type="common">wheat curl mite</name>
    <dbReference type="NCBI Taxonomy" id="561515"/>
    <lineage>
        <taxon>Eukaryota</taxon>
        <taxon>Metazoa</taxon>
        <taxon>Ecdysozoa</taxon>
        <taxon>Arthropoda</taxon>
        <taxon>Chelicerata</taxon>
        <taxon>Arachnida</taxon>
        <taxon>Acari</taxon>
        <taxon>Acariformes</taxon>
        <taxon>Trombidiformes</taxon>
        <taxon>Prostigmata</taxon>
        <taxon>Eupodina</taxon>
        <taxon>Eriophyoidea</taxon>
        <taxon>Eriophyidae</taxon>
        <taxon>Eriophyinae</taxon>
        <taxon>Aceriini</taxon>
        <taxon>Aceria</taxon>
    </lineage>
</organism>
<evidence type="ECO:0000256" key="3">
    <source>
        <dbReference type="ARBA" id="ARBA00023180"/>
    </source>
</evidence>
<keyword evidence="3" id="KW-0325">Glycoprotein</keyword>
<evidence type="ECO:0000256" key="1">
    <source>
        <dbReference type="ARBA" id="ARBA00022729"/>
    </source>
</evidence>
<dbReference type="GO" id="GO:0005615">
    <property type="term" value="C:extracellular space"/>
    <property type="evidence" value="ECO:0007669"/>
    <property type="project" value="TreeGrafter"/>
</dbReference>
<dbReference type="FunFam" id="3.30.60.30:FF:000024">
    <property type="entry name" value="Transmembrane agrin"/>
    <property type="match status" value="1"/>
</dbReference>
<evidence type="ECO:0000313" key="6">
    <source>
        <dbReference type="EMBL" id="MDE45935.1"/>
    </source>
</evidence>
<dbReference type="SUPFAM" id="SSF100895">
    <property type="entry name" value="Kazal-type serine protease inhibitors"/>
    <property type="match status" value="1"/>
</dbReference>
<evidence type="ECO:0000256" key="2">
    <source>
        <dbReference type="ARBA" id="ARBA00023157"/>
    </source>
</evidence>
<reference evidence="6" key="1">
    <citation type="submission" date="2018-10" db="EMBL/GenBank/DDBJ databases">
        <title>Transcriptome assembly of Aceria tosichella (Wheat curl mite) Type 2.</title>
        <authorList>
            <person name="Scully E.D."/>
            <person name="Geib S.M."/>
            <person name="Palmer N.A."/>
            <person name="Gupta A.K."/>
            <person name="Sarath G."/>
            <person name="Tatineni S."/>
        </authorList>
    </citation>
    <scope>NUCLEOTIDE SEQUENCE</scope>
    <source>
        <strain evidence="6">LincolnNE</strain>
    </source>
</reference>
<dbReference type="SMART" id="SM00280">
    <property type="entry name" value="KAZAL"/>
    <property type="match status" value="1"/>
</dbReference>
<evidence type="ECO:0000259" key="5">
    <source>
        <dbReference type="PROSITE" id="PS51465"/>
    </source>
</evidence>
<proteinExistence type="predicted"/>
<dbReference type="GO" id="GO:0005509">
    <property type="term" value="F:calcium ion binding"/>
    <property type="evidence" value="ECO:0007669"/>
    <property type="project" value="TreeGrafter"/>
</dbReference>
<dbReference type="PANTHER" id="PTHR13866">
    <property type="entry name" value="SPARC OSTEONECTIN"/>
    <property type="match status" value="1"/>
</dbReference>
<dbReference type="Pfam" id="PF07648">
    <property type="entry name" value="Kazal_2"/>
    <property type="match status" value="1"/>
</dbReference>
<dbReference type="PROSITE" id="PS51465">
    <property type="entry name" value="KAZAL_2"/>
    <property type="match status" value="1"/>
</dbReference>
<feature type="domain" description="Kazal-like" evidence="5">
    <location>
        <begin position="54"/>
        <end position="103"/>
    </location>
</feature>
<accession>A0A6G1S605</accession>
<gene>
    <name evidence="6" type="primary">Agrn_3</name>
    <name evidence="6" type="ORF">g.6493</name>
</gene>
<dbReference type="GO" id="GO:0050840">
    <property type="term" value="F:extracellular matrix binding"/>
    <property type="evidence" value="ECO:0007669"/>
    <property type="project" value="TreeGrafter"/>
</dbReference>
<dbReference type="CDD" id="cd00104">
    <property type="entry name" value="KAZAL_FS"/>
    <property type="match status" value="1"/>
</dbReference>
<keyword evidence="2" id="KW-1015">Disulfide bond</keyword>
<keyword evidence="1 4" id="KW-0732">Signal</keyword>
<feature type="chain" id="PRO_5026256900" evidence="4">
    <location>
        <begin position="21"/>
        <end position="108"/>
    </location>
</feature>
<evidence type="ECO:0000256" key="4">
    <source>
        <dbReference type="SAM" id="SignalP"/>
    </source>
</evidence>
<dbReference type="PANTHER" id="PTHR13866:SF14">
    <property type="entry name" value="BM-40"/>
    <property type="match status" value="1"/>
</dbReference>
<dbReference type="GO" id="GO:0005518">
    <property type="term" value="F:collagen binding"/>
    <property type="evidence" value="ECO:0007669"/>
    <property type="project" value="TreeGrafter"/>
</dbReference>
<dbReference type="AlphaFoldDB" id="A0A6G1S605"/>
<name>A0A6G1S605_9ACAR</name>